<name>A0ACB6QBK0_9PLEO</name>
<dbReference type="Proteomes" id="UP000799755">
    <property type="component" value="Unassembled WGS sequence"/>
</dbReference>
<proteinExistence type="predicted"/>
<dbReference type="EMBL" id="MU003538">
    <property type="protein sequence ID" value="KAF2464235.1"/>
    <property type="molecule type" value="Genomic_DNA"/>
</dbReference>
<reference evidence="1" key="1">
    <citation type="journal article" date="2020" name="Stud. Mycol.">
        <title>101 Dothideomycetes genomes: a test case for predicting lifestyles and emergence of pathogens.</title>
        <authorList>
            <person name="Haridas S."/>
            <person name="Albert R."/>
            <person name="Binder M."/>
            <person name="Bloem J."/>
            <person name="Labutti K."/>
            <person name="Salamov A."/>
            <person name="Andreopoulos B."/>
            <person name="Baker S."/>
            <person name="Barry K."/>
            <person name="Bills G."/>
            <person name="Bluhm B."/>
            <person name="Cannon C."/>
            <person name="Castanera R."/>
            <person name="Culley D."/>
            <person name="Daum C."/>
            <person name="Ezra D."/>
            <person name="Gonzalez J."/>
            <person name="Henrissat B."/>
            <person name="Kuo A."/>
            <person name="Liang C."/>
            <person name="Lipzen A."/>
            <person name="Lutzoni F."/>
            <person name="Magnuson J."/>
            <person name="Mondo S."/>
            <person name="Nolan M."/>
            <person name="Ohm R."/>
            <person name="Pangilinan J."/>
            <person name="Park H.-J."/>
            <person name="Ramirez L."/>
            <person name="Alfaro M."/>
            <person name="Sun H."/>
            <person name="Tritt A."/>
            <person name="Yoshinaga Y."/>
            <person name="Zwiers L.-H."/>
            <person name="Turgeon B."/>
            <person name="Goodwin S."/>
            <person name="Spatafora J."/>
            <person name="Crous P."/>
            <person name="Grigoriev I."/>
        </authorList>
    </citation>
    <scope>NUCLEOTIDE SEQUENCE</scope>
    <source>
        <strain evidence="1">ATCC 200398</strain>
    </source>
</reference>
<gene>
    <name evidence="1" type="ORF">BDR25DRAFT_307261</name>
</gene>
<sequence length="110" mass="11263">MKTTFVALALVASLVTANPIVPTATPVPTQFDTRYACEVSTDCAVVNRGNCCGYYPVCANSKAVFTKADACPNGGVSVCGWPEISSCGCMRGLCVAVHSGARGVGPIVDT</sequence>
<accession>A0ACB6QBK0</accession>
<organism evidence="1 2">
    <name type="scientific">Lindgomyces ingoldianus</name>
    <dbReference type="NCBI Taxonomy" id="673940"/>
    <lineage>
        <taxon>Eukaryota</taxon>
        <taxon>Fungi</taxon>
        <taxon>Dikarya</taxon>
        <taxon>Ascomycota</taxon>
        <taxon>Pezizomycotina</taxon>
        <taxon>Dothideomycetes</taxon>
        <taxon>Pleosporomycetidae</taxon>
        <taxon>Pleosporales</taxon>
        <taxon>Lindgomycetaceae</taxon>
        <taxon>Lindgomyces</taxon>
    </lineage>
</organism>
<comment type="caution">
    <text evidence="1">The sequence shown here is derived from an EMBL/GenBank/DDBJ whole genome shotgun (WGS) entry which is preliminary data.</text>
</comment>
<keyword evidence="2" id="KW-1185">Reference proteome</keyword>
<evidence type="ECO:0000313" key="1">
    <source>
        <dbReference type="EMBL" id="KAF2464235.1"/>
    </source>
</evidence>
<protein>
    <submittedName>
        <fullName evidence="1">Uncharacterized protein</fullName>
    </submittedName>
</protein>
<evidence type="ECO:0000313" key="2">
    <source>
        <dbReference type="Proteomes" id="UP000799755"/>
    </source>
</evidence>